<dbReference type="EMBL" id="UZAG01019789">
    <property type="protein sequence ID" value="VDO44870.1"/>
    <property type="molecule type" value="Genomic_DNA"/>
</dbReference>
<accession>A0A0R3R543</accession>
<sequence length="97" mass="10670">MYFWILFLLMFLKVNEHNIQQSHSNSIGSQCSSSPSSSHLDEQTRGSSSSTSRSLTNVYNSPSPLISNIHKLCLATLDADGHCVDAQGSLRVLLEVM</sequence>
<name>A0A0R3R543_9BILA</name>
<dbReference type="AlphaFoldDB" id="A0A0R3R543"/>
<feature type="chain" id="PRO_5043131024" evidence="2">
    <location>
        <begin position="17"/>
        <end position="97"/>
    </location>
</feature>
<protein>
    <submittedName>
        <fullName evidence="3 5">Uncharacterized protein</fullName>
    </submittedName>
</protein>
<dbReference type="STRING" id="42155.A0A0R3R543"/>
<gene>
    <name evidence="3" type="ORF">BTMF_LOCUS13130</name>
</gene>
<organism evidence="5">
    <name type="scientific">Brugia timori</name>
    <dbReference type="NCBI Taxonomy" id="42155"/>
    <lineage>
        <taxon>Eukaryota</taxon>
        <taxon>Metazoa</taxon>
        <taxon>Ecdysozoa</taxon>
        <taxon>Nematoda</taxon>
        <taxon>Chromadorea</taxon>
        <taxon>Rhabditida</taxon>
        <taxon>Spirurina</taxon>
        <taxon>Spiruromorpha</taxon>
        <taxon>Filarioidea</taxon>
        <taxon>Onchocercidae</taxon>
        <taxon>Brugia</taxon>
    </lineage>
</organism>
<feature type="region of interest" description="Disordered" evidence="1">
    <location>
        <begin position="23"/>
        <end position="56"/>
    </location>
</feature>
<evidence type="ECO:0000313" key="5">
    <source>
        <dbReference type="WBParaSite" id="BTMF_0001513301-mRNA-1"/>
    </source>
</evidence>
<reference evidence="5" key="1">
    <citation type="submission" date="2017-02" db="UniProtKB">
        <authorList>
            <consortium name="WormBaseParasite"/>
        </authorList>
    </citation>
    <scope>IDENTIFICATION</scope>
</reference>
<evidence type="ECO:0000313" key="4">
    <source>
        <dbReference type="Proteomes" id="UP000280834"/>
    </source>
</evidence>
<feature type="signal peptide" evidence="2">
    <location>
        <begin position="1"/>
        <end position="16"/>
    </location>
</feature>
<dbReference type="Proteomes" id="UP000280834">
    <property type="component" value="Unassembled WGS sequence"/>
</dbReference>
<evidence type="ECO:0000313" key="3">
    <source>
        <dbReference type="EMBL" id="VDO44870.1"/>
    </source>
</evidence>
<reference evidence="3 4" key="2">
    <citation type="submission" date="2018-11" db="EMBL/GenBank/DDBJ databases">
        <authorList>
            <consortium name="Pathogen Informatics"/>
        </authorList>
    </citation>
    <scope>NUCLEOTIDE SEQUENCE [LARGE SCALE GENOMIC DNA]</scope>
</reference>
<keyword evidence="2" id="KW-0732">Signal</keyword>
<evidence type="ECO:0000256" key="1">
    <source>
        <dbReference type="SAM" id="MobiDB-lite"/>
    </source>
</evidence>
<evidence type="ECO:0000256" key="2">
    <source>
        <dbReference type="SAM" id="SignalP"/>
    </source>
</evidence>
<feature type="compositionally biased region" description="Low complexity" evidence="1">
    <location>
        <begin position="23"/>
        <end position="38"/>
    </location>
</feature>
<keyword evidence="4" id="KW-1185">Reference proteome</keyword>
<proteinExistence type="predicted"/>
<dbReference type="WBParaSite" id="BTMF_0001513301-mRNA-1">
    <property type="protein sequence ID" value="BTMF_0001513301-mRNA-1"/>
    <property type="gene ID" value="BTMF_0001513301"/>
</dbReference>
<feature type="compositionally biased region" description="Low complexity" evidence="1">
    <location>
        <begin position="45"/>
        <end position="54"/>
    </location>
</feature>